<accession>A0A975T5I0</accession>
<evidence type="ECO:0000313" key="2">
    <source>
        <dbReference type="Proteomes" id="UP000683511"/>
    </source>
</evidence>
<sequence length="40" mass="4625">MTAQKLTLIAKEFKYSPEIANKLEIYSMSILTDGYFTHNN</sequence>
<reference evidence="1" key="1">
    <citation type="submission" date="2017-04" db="EMBL/GenBank/DDBJ databases">
        <title>Genome deletions in a multicellular cyanobacterial endosymbiont for morphological adaptation in marine diatoms.</title>
        <authorList>
            <person name="Wang Y."/>
            <person name="Gao H."/>
            <person name="Li R."/>
            <person name="Xu X."/>
        </authorList>
    </citation>
    <scope>NUCLEOTIDE SEQUENCE</scope>
    <source>
        <strain evidence="1">FACHB 800</strain>
    </source>
</reference>
<organism evidence="1 2">
    <name type="scientific">Richelia sinica FACHB-800</name>
    <dbReference type="NCBI Taxonomy" id="1357546"/>
    <lineage>
        <taxon>Bacteria</taxon>
        <taxon>Bacillati</taxon>
        <taxon>Cyanobacteriota</taxon>
        <taxon>Cyanophyceae</taxon>
        <taxon>Nostocales</taxon>
        <taxon>Nostocaceae</taxon>
        <taxon>Richelia</taxon>
    </lineage>
</organism>
<keyword evidence="2" id="KW-1185">Reference proteome</keyword>
<dbReference type="EMBL" id="CP021056">
    <property type="protein sequence ID" value="QXE22419.1"/>
    <property type="molecule type" value="Genomic_DNA"/>
</dbReference>
<name>A0A975T5I0_9NOST</name>
<proteinExistence type="predicted"/>
<gene>
    <name evidence="1" type="ORF">B6N60_01102</name>
</gene>
<dbReference type="AlphaFoldDB" id="A0A975T5I0"/>
<protein>
    <submittedName>
        <fullName evidence="1">Uncharacterized protein</fullName>
    </submittedName>
</protein>
<dbReference type="KEGG" id="rsin:B6N60_01102"/>
<dbReference type="Proteomes" id="UP000683511">
    <property type="component" value="Chromosome"/>
</dbReference>
<evidence type="ECO:0000313" key="1">
    <source>
        <dbReference type="EMBL" id="QXE22419.1"/>
    </source>
</evidence>